<feature type="non-terminal residue" evidence="1">
    <location>
        <position position="1"/>
    </location>
</feature>
<organism evidence="1">
    <name type="scientific">marine sediment metagenome</name>
    <dbReference type="NCBI Taxonomy" id="412755"/>
    <lineage>
        <taxon>unclassified sequences</taxon>
        <taxon>metagenomes</taxon>
        <taxon>ecological metagenomes</taxon>
    </lineage>
</organism>
<accession>A0A0F9CFU1</accession>
<gene>
    <name evidence="1" type="ORF">LCGC14_2406730</name>
</gene>
<dbReference type="AlphaFoldDB" id="A0A0F9CFU1"/>
<dbReference type="EMBL" id="LAZR01036267">
    <property type="protein sequence ID" value="KKL25302.1"/>
    <property type="molecule type" value="Genomic_DNA"/>
</dbReference>
<comment type="caution">
    <text evidence="1">The sequence shown here is derived from an EMBL/GenBank/DDBJ whole genome shotgun (WGS) entry which is preliminary data.</text>
</comment>
<reference evidence="1" key="1">
    <citation type="journal article" date="2015" name="Nature">
        <title>Complex archaea that bridge the gap between prokaryotes and eukaryotes.</title>
        <authorList>
            <person name="Spang A."/>
            <person name="Saw J.H."/>
            <person name="Jorgensen S.L."/>
            <person name="Zaremba-Niedzwiedzka K."/>
            <person name="Martijn J."/>
            <person name="Lind A.E."/>
            <person name="van Eijk R."/>
            <person name="Schleper C."/>
            <person name="Guy L."/>
            <person name="Ettema T.J."/>
        </authorList>
    </citation>
    <scope>NUCLEOTIDE SEQUENCE</scope>
</reference>
<protein>
    <submittedName>
        <fullName evidence="1">Uncharacterized protein</fullName>
    </submittedName>
</protein>
<evidence type="ECO:0000313" key="1">
    <source>
        <dbReference type="EMBL" id="KKL25302.1"/>
    </source>
</evidence>
<sequence>AVVFLEFVNTISTSSDDIVCLRTGHGRDTGATDGANMGRMSTALNRIFVIVCNTNSTGFLDITGGAGNTAYNVSIVGFMKE</sequence>
<proteinExistence type="predicted"/>
<name>A0A0F9CFU1_9ZZZZ</name>